<evidence type="ECO:0000313" key="2">
    <source>
        <dbReference type="Proteomes" id="UP000783253"/>
    </source>
</evidence>
<dbReference type="SUPFAM" id="SSF56784">
    <property type="entry name" value="HAD-like"/>
    <property type="match status" value="1"/>
</dbReference>
<keyword evidence="2" id="KW-1185">Reference proteome</keyword>
<sequence length="238" mass="26686">MRIIPWVAGWGSGPAPPQAGDGCRQRTQQKEFHLGKRQPVDAVVFDVGRVLYHWDLRLLFEKMTDDPARLEKVLGEVVTEEWHFLHDAGRELSDLVLERIALFPEYTAEIRAYASRFNETIPGPVDGTHALVERLDTRGVPLFAITNFAAAFWAGFRPQHAIFDRFKDIVVSGVERIAKPDPAIFALSADRFGHAPEAMLFIDDNPDNIASAEKCGWQVHHFTDAESLESDLAGRGLI</sequence>
<dbReference type="PANTHER" id="PTHR43611:SF3">
    <property type="entry name" value="FLAVIN MONONUCLEOTIDE HYDROLASE 1, CHLOROPLATIC"/>
    <property type="match status" value="1"/>
</dbReference>
<dbReference type="SFLD" id="SFLDS00003">
    <property type="entry name" value="Haloacid_Dehalogenase"/>
    <property type="match status" value="1"/>
</dbReference>
<dbReference type="InterPro" id="IPR023214">
    <property type="entry name" value="HAD_sf"/>
</dbReference>
<dbReference type="InterPro" id="IPR036412">
    <property type="entry name" value="HAD-like_sf"/>
</dbReference>
<dbReference type="NCBIfam" id="TIGR01509">
    <property type="entry name" value="HAD-SF-IA-v3"/>
    <property type="match status" value="1"/>
</dbReference>
<evidence type="ECO:0000313" key="1">
    <source>
        <dbReference type="EMBL" id="MBX7458375.1"/>
    </source>
</evidence>
<dbReference type="InterPro" id="IPR006439">
    <property type="entry name" value="HAD-SF_hydro_IA"/>
</dbReference>
<dbReference type="Proteomes" id="UP000783253">
    <property type="component" value="Unassembled WGS sequence"/>
</dbReference>
<keyword evidence="1" id="KW-0378">Hydrolase</keyword>
<name>A0ABS7IXT6_9SPHN</name>
<reference evidence="1 2" key="1">
    <citation type="submission" date="2021-08" db="EMBL/GenBank/DDBJ databases">
        <title>Comparative Genomics Analysis of the Genus Qipengyuania Reveals Extensive Genetic Diversity and Metabolic Versatility, Including the Description of Fifteen Novel Species.</title>
        <authorList>
            <person name="Liu Y."/>
        </authorList>
    </citation>
    <scope>NUCLEOTIDE SEQUENCE [LARGE SCALE GENOMIC DNA]</scope>
    <source>
        <strain evidence="1 2">1NDH17</strain>
    </source>
</reference>
<dbReference type="GO" id="GO:0016787">
    <property type="term" value="F:hydrolase activity"/>
    <property type="evidence" value="ECO:0007669"/>
    <property type="project" value="UniProtKB-KW"/>
</dbReference>
<protein>
    <submittedName>
        <fullName evidence="1">HAD-IA family hydrolase</fullName>
    </submittedName>
</protein>
<dbReference type="EMBL" id="JAIGNK010000003">
    <property type="protein sequence ID" value="MBX7458375.1"/>
    <property type="molecule type" value="Genomic_DNA"/>
</dbReference>
<accession>A0ABS7IXT6</accession>
<organism evidence="1 2">
    <name type="scientific">Qipengyuania polymorpha</name>
    <dbReference type="NCBI Taxonomy" id="2867234"/>
    <lineage>
        <taxon>Bacteria</taxon>
        <taxon>Pseudomonadati</taxon>
        <taxon>Pseudomonadota</taxon>
        <taxon>Alphaproteobacteria</taxon>
        <taxon>Sphingomonadales</taxon>
        <taxon>Erythrobacteraceae</taxon>
        <taxon>Qipengyuania</taxon>
    </lineage>
</organism>
<dbReference type="PRINTS" id="PR00413">
    <property type="entry name" value="HADHALOGNASE"/>
</dbReference>
<comment type="caution">
    <text evidence="1">The sequence shown here is derived from an EMBL/GenBank/DDBJ whole genome shotgun (WGS) entry which is preliminary data.</text>
</comment>
<dbReference type="Gene3D" id="3.40.50.1000">
    <property type="entry name" value="HAD superfamily/HAD-like"/>
    <property type="match status" value="1"/>
</dbReference>
<dbReference type="SFLD" id="SFLDG01129">
    <property type="entry name" value="C1.5:_HAD__Beta-PGM__Phosphata"/>
    <property type="match status" value="1"/>
</dbReference>
<dbReference type="Pfam" id="PF00702">
    <property type="entry name" value="Hydrolase"/>
    <property type="match status" value="1"/>
</dbReference>
<dbReference type="PANTHER" id="PTHR43611">
    <property type="entry name" value="ALPHA-D-GLUCOSE 1-PHOSPHATE PHOSPHATASE"/>
    <property type="match status" value="1"/>
</dbReference>
<gene>
    <name evidence="1" type="ORF">K3152_08970</name>
</gene>
<proteinExistence type="predicted"/>